<sequence>MKLWCKTRRPGVHQVKPYLSPGTPGENGR</sequence>
<name>A0A0E9PNR9_ANGAN</name>
<feature type="region of interest" description="Disordered" evidence="1">
    <location>
        <begin position="1"/>
        <end position="29"/>
    </location>
</feature>
<dbReference type="AlphaFoldDB" id="A0A0E9PNR9"/>
<proteinExistence type="predicted"/>
<protein>
    <submittedName>
        <fullName evidence="2">Uncharacterized protein</fullName>
    </submittedName>
</protein>
<reference evidence="2" key="1">
    <citation type="submission" date="2014-11" db="EMBL/GenBank/DDBJ databases">
        <authorList>
            <person name="Amaro Gonzalez C."/>
        </authorList>
    </citation>
    <scope>NUCLEOTIDE SEQUENCE</scope>
</reference>
<evidence type="ECO:0000256" key="1">
    <source>
        <dbReference type="SAM" id="MobiDB-lite"/>
    </source>
</evidence>
<evidence type="ECO:0000313" key="2">
    <source>
        <dbReference type="EMBL" id="JAH05488.1"/>
    </source>
</evidence>
<dbReference type="EMBL" id="GBXM01103089">
    <property type="protein sequence ID" value="JAH05488.1"/>
    <property type="molecule type" value="Transcribed_RNA"/>
</dbReference>
<feature type="compositionally biased region" description="Basic residues" evidence="1">
    <location>
        <begin position="1"/>
        <end position="11"/>
    </location>
</feature>
<reference evidence="2" key="2">
    <citation type="journal article" date="2015" name="Fish Shellfish Immunol.">
        <title>Early steps in the European eel (Anguilla anguilla)-Vibrio vulnificus interaction in the gills: Role of the RtxA13 toxin.</title>
        <authorList>
            <person name="Callol A."/>
            <person name="Pajuelo D."/>
            <person name="Ebbesson L."/>
            <person name="Teles M."/>
            <person name="MacKenzie S."/>
            <person name="Amaro C."/>
        </authorList>
    </citation>
    <scope>NUCLEOTIDE SEQUENCE</scope>
</reference>
<accession>A0A0E9PNR9</accession>
<organism evidence="2">
    <name type="scientific">Anguilla anguilla</name>
    <name type="common">European freshwater eel</name>
    <name type="synonym">Muraena anguilla</name>
    <dbReference type="NCBI Taxonomy" id="7936"/>
    <lineage>
        <taxon>Eukaryota</taxon>
        <taxon>Metazoa</taxon>
        <taxon>Chordata</taxon>
        <taxon>Craniata</taxon>
        <taxon>Vertebrata</taxon>
        <taxon>Euteleostomi</taxon>
        <taxon>Actinopterygii</taxon>
        <taxon>Neopterygii</taxon>
        <taxon>Teleostei</taxon>
        <taxon>Anguilliformes</taxon>
        <taxon>Anguillidae</taxon>
        <taxon>Anguilla</taxon>
    </lineage>
</organism>